<accession>A0A9D2IVE9</accession>
<evidence type="ECO:0000313" key="2">
    <source>
        <dbReference type="Proteomes" id="UP000824044"/>
    </source>
</evidence>
<name>A0A9D2IVE9_9FIRM</name>
<proteinExistence type="predicted"/>
<protein>
    <submittedName>
        <fullName evidence="1">Uncharacterized protein</fullName>
    </submittedName>
</protein>
<gene>
    <name evidence="1" type="ORF">H9812_02110</name>
</gene>
<dbReference type="AlphaFoldDB" id="A0A9D2IVE9"/>
<dbReference type="EMBL" id="DXBS01000043">
    <property type="protein sequence ID" value="HIZ24255.1"/>
    <property type="molecule type" value="Genomic_DNA"/>
</dbReference>
<evidence type="ECO:0000313" key="1">
    <source>
        <dbReference type="EMBL" id="HIZ24255.1"/>
    </source>
</evidence>
<dbReference type="Proteomes" id="UP000824044">
    <property type="component" value="Unassembled WGS sequence"/>
</dbReference>
<reference evidence="1" key="1">
    <citation type="journal article" date="2021" name="PeerJ">
        <title>Extensive microbial diversity within the chicken gut microbiome revealed by metagenomics and culture.</title>
        <authorList>
            <person name="Gilroy R."/>
            <person name="Ravi A."/>
            <person name="Getino M."/>
            <person name="Pursley I."/>
            <person name="Horton D.L."/>
            <person name="Alikhan N.F."/>
            <person name="Baker D."/>
            <person name="Gharbi K."/>
            <person name="Hall N."/>
            <person name="Watson M."/>
            <person name="Adriaenssens E.M."/>
            <person name="Foster-Nyarko E."/>
            <person name="Jarju S."/>
            <person name="Secka A."/>
            <person name="Antonio M."/>
            <person name="Oren A."/>
            <person name="Chaudhuri R.R."/>
            <person name="La Ragione R."/>
            <person name="Hildebrand F."/>
            <person name="Pallen M.J."/>
        </authorList>
    </citation>
    <scope>NUCLEOTIDE SEQUENCE</scope>
    <source>
        <strain evidence="1">CHK33-5263</strain>
    </source>
</reference>
<organism evidence="1 2">
    <name type="scientific">Candidatus Gallimonas intestinigallinarum</name>
    <dbReference type="NCBI Taxonomy" id="2838604"/>
    <lineage>
        <taxon>Bacteria</taxon>
        <taxon>Bacillati</taxon>
        <taxon>Bacillota</taxon>
        <taxon>Clostridia</taxon>
        <taxon>Candidatus Gallimonas</taxon>
    </lineage>
</organism>
<comment type="caution">
    <text evidence="1">The sequence shown here is derived from an EMBL/GenBank/DDBJ whole genome shotgun (WGS) entry which is preliminary data.</text>
</comment>
<reference evidence="1" key="2">
    <citation type="submission" date="2021-04" db="EMBL/GenBank/DDBJ databases">
        <authorList>
            <person name="Gilroy R."/>
        </authorList>
    </citation>
    <scope>NUCLEOTIDE SEQUENCE</scope>
    <source>
        <strain evidence="1">CHK33-5263</strain>
    </source>
</reference>
<sequence length="59" mass="6139">MRISAVRCARTPNLEIAFSSGNFLPAGGASPWLRQDGNGATLDFALAQSPESKVCGDEG</sequence>